<dbReference type="EMBL" id="FOND01000003">
    <property type="protein sequence ID" value="SFE38874.1"/>
    <property type="molecule type" value="Genomic_DNA"/>
</dbReference>
<evidence type="ECO:0000256" key="1">
    <source>
        <dbReference type="ARBA" id="ARBA00006484"/>
    </source>
</evidence>
<dbReference type="InterPro" id="IPR036291">
    <property type="entry name" value="NAD(P)-bd_dom_sf"/>
</dbReference>
<organism evidence="3 4">
    <name type="scientific">Blastococcus tunisiensis</name>
    <dbReference type="NCBI Taxonomy" id="1798228"/>
    <lineage>
        <taxon>Bacteria</taxon>
        <taxon>Bacillati</taxon>
        <taxon>Actinomycetota</taxon>
        <taxon>Actinomycetes</taxon>
        <taxon>Geodermatophilales</taxon>
        <taxon>Geodermatophilaceae</taxon>
        <taxon>Blastococcus</taxon>
    </lineage>
</organism>
<dbReference type="FunFam" id="3.40.50.720:FF:000084">
    <property type="entry name" value="Short-chain dehydrogenase reductase"/>
    <property type="match status" value="1"/>
</dbReference>
<dbReference type="GO" id="GO:0016616">
    <property type="term" value="F:oxidoreductase activity, acting on the CH-OH group of donors, NAD or NADP as acceptor"/>
    <property type="evidence" value="ECO:0007669"/>
    <property type="project" value="TreeGrafter"/>
</dbReference>
<comment type="similarity">
    <text evidence="1">Belongs to the short-chain dehydrogenases/reductases (SDR) family.</text>
</comment>
<protein>
    <submittedName>
        <fullName evidence="3">3-oxoacyl-[acyl-carrier protein] reductase</fullName>
    </submittedName>
</protein>
<dbReference type="SUPFAM" id="SSF51735">
    <property type="entry name" value="NAD(P)-binding Rossmann-fold domains"/>
    <property type="match status" value="1"/>
</dbReference>
<keyword evidence="2" id="KW-0560">Oxidoreductase</keyword>
<reference evidence="4" key="1">
    <citation type="submission" date="2016-10" db="EMBL/GenBank/DDBJ databases">
        <authorList>
            <person name="Varghese N."/>
            <person name="Submissions S."/>
        </authorList>
    </citation>
    <scope>NUCLEOTIDE SEQUENCE [LARGE SCALE GENOMIC DNA]</scope>
    <source>
        <strain evidence="4">DSM 46838</strain>
    </source>
</reference>
<proteinExistence type="inferred from homology"/>
<dbReference type="PRINTS" id="PR00081">
    <property type="entry name" value="GDHRDH"/>
</dbReference>
<accession>A0A1I2A410</accession>
<dbReference type="Proteomes" id="UP000198589">
    <property type="component" value="Unassembled WGS sequence"/>
</dbReference>
<dbReference type="InterPro" id="IPR020904">
    <property type="entry name" value="Sc_DH/Rdtase_CS"/>
</dbReference>
<dbReference type="STRING" id="1798228.SAMN05216574_103229"/>
<dbReference type="AlphaFoldDB" id="A0A1I2A410"/>
<dbReference type="Pfam" id="PF13561">
    <property type="entry name" value="adh_short_C2"/>
    <property type="match status" value="1"/>
</dbReference>
<keyword evidence="4" id="KW-1185">Reference proteome</keyword>
<dbReference type="PANTHER" id="PTHR42760">
    <property type="entry name" value="SHORT-CHAIN DEHYDROGENASES/REDUCTASES FAMILY MEMBER"/>
    <property type="match status" value="1"/>
</dbReference>
<dbReference type="PROSITE" id="PS00061">
    <property type="entry name" value="ADH_SHORT"/>
    <property type="match status" value="1"/>
</dbReference>
<evidence type="ECO:0000313" key="3">
    <source>
        <dbReference type="EMBL" id="SFE38874.1"/>
    </source>
</evidence>
<dbReference type="RefSeq" id="WP_092195769.1">
    <property type="nucleotide sequence ID" value="NZ_FOND01000003.1"/>
</dbReference>
<dbReference type="PRINTS" id="PR00080">
    <property type="entry name" value="SDRFAMILY"/>
</dbReference>
<dbReference type="GO" id="GO:0030497">
    <property type="term" value="P:fatty acid elongation"/>
    <property type="evidence" value="ECO:0007669"/>
    <property type="project" value="TreeGrafter"/>
</dbReference>
<gene>
    <name evidence="3" type="ORF">SAMN05216574_103229</name>
</gene>
<dbReference type="OrthoDB" id="7064009at2"/>
<dbReference type="PANTHER" id="PTHR42760:SF40">
    <property type="entry name" value="3-OXOACYL-[ACYL-CARRIER-PROTEIN] REDUCTASE, CHLOROPLASTIC"/>
    <property type="match status" value="1"/>
</dbReference>
<dbReference type="InterPro" id="IPR002347">
    <property type="entry name" value="SDR_fam"/>
</dbReference>
<evidence type="ECO:0000256" key="2">
    <source>
        <dbReference type="ARBA" id="ARBA00023002"/>
    </source>
</evidence>
<evidence type="ECO:0000313" key="4">
    <source>
        <dbReference type="Proteomes" id="UP000198589"/>
    </source>
</evidence>
<name>A0A1I2A410_9ACTN</name>
<sequence length="262" mass="27076">MSDLLDLKGRVAMVTGAGQGVGRQVALDLAAHNAGAVIVNDFFPERAEAVAEEIRSDGGKAVPVSFDVTDHQAVLAGVAAAVDGSGPVDILVNNAGNAGPEHSISDARPFWETGPEEWAPWIGSNFFGVLNCARAVVPEMVSRGYGRIVTVISDAGRVGEPNLVVYSGAKAGAAGFTRGLAKAVGRHGVTANCVALSAMRTPASEPLLGDPEMVHKMLRSYVIKRLGEPSDASAMAVFLASDAASWITGQTYPVNGGYAFAQ</sequence>
<dbReference type="CDD" id="cd05233">
    <property type="entry name" value="SDR_c"/>
    <property type="match status" value="1"/>
</dbReference>
<dbReference type="Gene3D" id="3.40.50.720">
    <property type="entry name" value="NAD(P)-binding Rossmann-like Domain"/>
    <property type="match status" value="1"/>
</dbReference>